<accession>A0AAD4XHA5</accession>
<sequence length="50" mass="5526">MDACLFILLSASSITPPPSFNCFKFTNRNNTKPTASSSANQIFHQFTSQN</sequence>
<dbReference type="Proteomes" id="UP001202328">
    <property type="component" value="Unassembled WGS sequence"/>
</dbReference>
<keyword evidence="2" id="KW-1185">Reference proteome</keyword>
<evidence type="ECO:0000313" key="2">
    <source>
        <dbReference type="Proteomes" id="UP001202328"/>
    </source>
</evidence>
<organism evidence="1 2">
    <name type="scientific">Papaver atlanticum</name>
    <dbReference type="NCBI Taxonomy" id="357466"/>
    <lineage>
        <taxon>Eukaryota</taxon>
        <taxon>Viridiplantae</taxon>
        <taxon>Streptophyta</taxon>
        <taxon>Embryophyta</taxon>
        <taxon>Tracheophyta</taxon>
        <taxon>Spermatophyta</taxon>
        <taxon>Magnoliopsida</taxon>
        <taxon>Ranunculales</taxon>
        <taxon>Papaveraceae</taxon>
        <taxon>Papaveroideae</taxon>
        <taxon>Papaver</taxon>
    </lineage>
</organism>
<protein>
    <submittedName>
        <fullName evidence="1">Uncharacterized protein</fullName>
    </submittedName>
</protein>
<comment type="caution">
    <text evidence="1">The sequence shown here is derived from an EMBL/GenBank/DDBJ whole genome shotgun (WGS) entry which is preliminary data.</text>
</comment>
<feature type="non-terminal residue" evidence="1">
    <location>
        <position position="50"/>
    </location>
</feature>
<evidence type="ECO:0000313" key="1">
    <source>
        <dbReference type="EMBL" id="KAI3916931.1"/>
    </source>
</evidence>
<name>A0AAD4XHA5_9MAGN</name>
<reference evidence="1" key="1">
    <citation type="submission" date="2022-04" db="EMBL/GenBank/DDBJ databases">
        <title>A functionally conserved STORR gene fusion in Papaver species that diverged 16.8 million years ago.</title>
        <authorList>
            <person name="Catania T."/>
        </authorList>
    </citation>
    <scope>NUCLEOTIDE SEQUENCE</scope>
    <source>
        <strain evidence="1">S-188037</strain>
    </source>
</reference>
<dbReference type="AlphaFoldDB" id="A0AAD4XHA5"/>
<gene>
    <name evidence="1" type="ORF">MKW98_014392</name>
</gene>
<proteinExistence type="predicted"/>
<dbReference type="EMBL" id="JAJJMB010009041">
    <property type="protein sequence ID" value="KAI3916931.1"/>
    <property type="molecule type" value="Genomic_DNA"/>
</dbReference>